<evidence type="ECO:0000313" key="3">
    <source>
        <dbReference type="Proteomes" id="UP000749559"/>
    </source>
</evidence>
<dbReference type="GO" id="GO:0005634">
    <property type="term" value="C:nucleus"/>
    <property type="evidence" value="ECO:0007669"/>
    <property type="project" value="TreeGrafter"/>
</dbReference>
<dbReference type="Pfam" id="PF00397">
    <property type="entry name" value="WW"/>
    <property type="match status" value="1"/>
</dbReference>
<sequence>MENKKGNMKPHLPHGWVAKQSKSYPDRLYYFNILTGSTSWEVPKSMPKVQNKPKQRAQEENDSGIYSSPSSSSNQLSPLYSKTNTTTSTHIRRTSEGGNLSTTKKSPVKLAHKPVSAMVPRASAMVPRAVSKASPRGKPVEIQRKLKADVSLYGSIPDSTTPHLEFAENKWKPIDQKVEKAQQNDISSGVSRKVLQAKSRSGTGRTVNPQLVRNDTEITETKRLKKPVKLKWERLDLKPKEAVQLKRKSTTNLSDVFPDMKTKPAAPNKPLQNPPKSKSKNELNSMHRKIPPSQKSTMKKEGILKRQEISEKSKSPLTSSNQPRPKTIIETALGSVSKGNTSVQKSQFEKSQEDTRKVVLANQNSMIIKTADSQEEKHRINNTPASTVINKNPNPKRRKSREDWLSILTPNSYSISVPNAQASAKYNPNPMAGLNPISKVAIGKLVNQQSGAPKLSNKPSEKLVRDISVNSQMECSQSEPEVSSQSEQKLANVETWLTGLEPMKQQTPVATSFQGLPLGFMPFVPRESSSQEMEVEMSESEKISADLSKVRSTLDYQNYEAVGKLTQMIDVTMVPDGKNTAVDVDTQKVFIILDTNILMNDLNFVEEIKDQDFKGVGKPHLVIPWVVMQELDALKDSKDPRLSREVALSTQLNARKPVNFLYNCHKCRHPRVIGQTPQEQSISLEDFEIETNDDKVIQCCLLWSHKYPRSEVCLFTNDMHLTNKASVMGINVFYTQKELVIWLKSHEPYVPPKPVTPVNHNPLLTEATPTDNKESVKSRLQQEISLADDILCECKSAMRGALTVVLQVEMEQAFEHLWRSMVFRKPPWSFYQLLECLQKHWIAVFGLFLSRNSEDCIKNLLLEFKPSKEFGKNVRQAKCILRDGLSLLNDLCKHSSLYGSVFEVALKTIQQLVCVCDDVLADKVPPLSLKELLQFKNQGNETSKELCSIAPIQNQSTMPSTFQRRSSIGLEDLMDSPSPQSRNSSPPKIHMATMIQLKFQNIWESLLSYGNQMPQLEDPVLRTEENINLLRRIVFRTMLIHQCFEEVLKVPCDSIKEHFATFDKLVNCLNCYFTDIGVDKHLDDDKISTEQLMKFYKAADNREMLQVGFNQLLDIQALYQKNMHLLNVNYNSGI</sequence>
<feature type="compositionally biased region" description="Basic and acidic residues" evidence="1">
    <location>
        <begin position="298"/>
        <end position="314"/>
    </location>
</feature>
<dbReference type="PANTHER" id="PTHR16161:SF0">
    <property type="entry name" value="TRANSCRIPTIONAL PROTEIN SWT1"/>
    <property type="match status" value="1"/>
</dbReference>
<dbReference type="PROSITE" id="PS50020">
    <property type="entry name" value="WW_DOMAIN_2"/>
    <property type="match status" value="1"/>
</dbReference>
<accession>A0A8J1UCL7</accession>
<feature type="compositionally biased region" description="Polar residues" evidence="1">
    <location>
        <begin position="337"/>
        <end position="346"/>
    </location>
</feature>
<feature type="region of interest" description="Disordered" evidence="1">
    <location>
        <begin position="41"/>
        <end position="111"/>
    </location>
</feature>
<name>A0A8J1UCL7_OWEFU</name>
<dbReference type="OrthoDB" id="548295at2759"/>
<feature type="region of interest" description="Disordered" evidence="1">
    <location>
        <begin position="243"/>
        <end position="354"/>
    </location>
</feature>
<dbReference type="CDD" id="cd18727">
    <property type="entry name" value="PIN_Swt1-like"/>
    <property type="match status" value="1"/>
</dbReference>
<proteinExistence type="predicted"/>
<organism evidence="2 3">
    <name type="scientific">Owenia fusiformis</name>
    <name type="common">Polychaete worm</name>
    <dbReference type="NCBI Taxonomy" id="6347"/>
    <lineage>
        <taxon>Eukaryota</taxon>
        <taxon>Metazoa</taxon>
        <taxon>Spiralia</taxon>
        <taxon>Lophotrochozoa</taxon>
        <taxon>Annelida</taxon>
        <taxon>Polychaeta</taxon>
        <taxon>Sedentaria</taxon>
        <taxon>Canalipalpata</taxon>
        <taxon>Sabellida</taxon>
        <taxon>Oweniida</taxon>
        <taxon>Oweniidae</taxon>
        <taxon>Owenia</taxon>
    </lineage>
</organism>
<dbReference type="EMBL" id="CAIIXF020000006">
    <property type="protein sequence ID" value="CAH1785243.1"/>
    <property type="molecule type" value="Genomic_DNA"/>
</dbReference>
<feature type="compositionally biased region" description="Polar residues" evidence="1">
    <location>
        <begin position="315"/>
        <end position="324"/>
    </location>
</feature>
<dbReference type="CDD" id="cd00201">
    <property type="entry name" value="WW"/>
    <property type="match status" value="1"/>
</dbReference>
<dbReference type="Gene3D" id="2.20.70.10">
    <property type="match status" value="1"/>
</dbReference>
<dbReference type="Gene3D" id="3.40.50.1010">
    <property type="entry name" value="5'-nuclease"/>
    <property type="match status" value="1"/>
</dbReference>
<dbReference type="SUPFAM" id="SSF88723">
    <property type="entry name" value="PIN domain-like"/>
    <property type="match status" value="1"/>
</dbReference>
<dbReference type="Pfam" id="PF13638">
    <property type="entry name" value="PIN_4"/>
    <property type="match status" value="1"/>
</dbReference>
<feature type="compositionally biased region" description="Low complexity" evidence="1">
    <location>
        <begin position="66"/>
        <end position="89"/>
    </location>
</feature>
<reference evidence="2" key="1">
    <citation type="submission" date="2022-03" db="EMBL/GenBank/DDBJ databases">
        <authorList>
            <person name="Martin C."/>
        </authorList>
    </citation>
    <scope>NUCLEOTIDE SEQUENCE</scope>
</reference>
<feature type="region of interest" description="Disordered" evidence="1">
    <location>
        <begin position="194"/>
        <end position="214"/>
    </location>
</feature>
<dbReference type="AlphaFoldDB" id="A0A8J1UCL7"/>
<evidence type="ECO:0000256" key="1">
    <source>
        <dbReference type="SAM" id="MobiDB-lite"/>
    </source>
</evidence>
<dbReference type="InterPro" id="IPR052626">
    <property type="entry name" value="SWT1_Regulator"/>
</dbReference>
<dbReference type="InterPro" id="IPR002716">
    <property type="entry name" value="PIN_dom"/>
</dbReference>
<feature type="compositionally biased region" description="Polar residues" evidence="1">
    <location>
        <begin position="198"/>
        <end position="213"/>
    </location>
</feature>
<comment type="caution">
    <text evidence="2">The sequence shown here is derived from an EMBL/GenBank/DDBJ whole genome shotgun (WGS) entry which is preliminary data.</text>
</comment>
<dbReference type="InterPro" id="IPR001202">
    <property type="entry name" value="WW_dom"/>
</dbReference>
<dbReference type="InterPro" id="IPR029060">
    <property type="entry name" value="PIN-like_dom_sf"/>
</dbReference>
<keyword evidence="3" id="KW-1185">Reference proteome</keyword>
<gene>
    <name evidence="2" type="ORF">OFUS_LOCUS11331</name>
</gene>
<evidence type="ECO:0000313" key="2">
    <source>
        <dbReference type="EMBL" id="CAH1785243.1"/>
    </source>
</evidence>
<protein>
    <submittedName>
        <fullName evidence="2">Uncharacterized protein</fullName>
    </submittedName>
</protein>
<dbReference type="SUPFAM" id="SSF51045">
    <property type="entry name" value="WW domain"/>
    <property type="match status" value="1"/>
</dbReference>
<dbReference type="InterPro" id="IPR036020">
    <property type="entry name" value="WW_dom_sf"/>
</dbReference>
<feature type="compositionally biased region" description="Polar residues" evidence="1">
    <location>
        <begin position="96"/>
        <end position="105"/>
    </location>
</feature>
<dbReference type="Proteomes" id="UP000749559">
    <property type="component" value="Unassembled WGS sequence"/>
</dbReference>
<dbReference type="PANTHER" id="PTHR16161">
    <property type="entry name" value="TRANSCRIPTIONAL PROTEIN SWT1"/>
    <property type="match status" value="1"/>
</dbReference>